<dbReference type="InterPro" id="IPR029058">
    <property type="entry name" value="AB_hydrolase_fold"/>
</dbReference>
<evidence type="ECO:0000256" key="2">
    <source>
        <dbReference type="ARBA" id="ARBA00022801"/>
    </source>
</evidence>
<protein>
    <submittedName>
        <fullName evidence="4">Esterase</fullName>
    </submittedName>
</protein>
<comment type="similarity">
    <text evidence="1">Belongs to the esterase D family.</text>
</comment>
<dbReference type="HOGENOM" id="CLU_039834_3_1_6"/>
<dbReference type="GO" id="GO:0016788">
    <property type="term" value="F:hydrolase activity, acting on ester bonds"/>
    <property type="evidence" value="ECO:0007669"/>
    <property type="project" value="TreeGrafter"/>
</dbReference>
<dbReference type="InterPro" id="IPR052558">
    <property type="entry name" value="Siderophore_Hydrolase_D"/>
</dbReference>
<dbReference type="eggNOG" id="COG2819">
    <property type="taxonomic scope" value="Bacteria"/>
</dbReference>
<dbReference type="InterPro" id="IPR000801">
    <property type="entry name" value="Esterase-like"/>
</dbReference>
<keyword evidence="5" id="KW-1185">Reference proteome</keyword>
<gene>
    <name evidence="4" type="ordered locus">Avin_21170</name>
</gene>
<name>C1DFB5_AZOVD</name>
<dbReference type="AlphaFoldDB" id="C1DFB5"/>
<evidence type="ECO:0000313" key="4">
    <source>
        <dbReference type="EMBL" id="ACO78318.1"/>
    </source>
</evidence>
<dbReference type="KEGG" id="avn:Avin_21170"/>
<organism evidence="4 5">
    <name type="scientific">Azotobacter vinelandii (strain DJ / ATCC BAA-1303)</name>
    <dbReference type="NCBI Taxonomy" id="322710"/>
    <lineage>
        <taxon>Bacteria</taxon>
        <taxon>Pseudomonadati</taxon>
        <taxon>Pseudomonadota</taxon>
        <taxon>Gammaproteobacteria</taxon>
        <taxon>Pseudomonadales</taxon>
        <taxon>Pseudomonadaceae</taxon>
        <taxon>Azotobacter</taxon>
    </lineage>
</organism>
<dbReference type="EnsemblBacteria" id="ACO78318">
    <property type="protein sequence ID" value="ACO78318"/>
    <property type="gene ID" value="Avin_21170"/>
</dbReference>
<dbReference type="PANTHER" id="PTHR40841">
    <property type="entry name" value="SIDEROPHORE TRIACETYLFUSARININE C ESTERASE"/>
    <property type="match status" value="1"/>
</dbReference>
<dbReference type="Gene3D" id="3.40.50.1820">
    <property type="entry name" value="alpha/beta hydrolase"/>
    <property type="match status" value="1"/>
</dbReference>
<accession>C1DFB5</accession>
<evidence type="ECO:0000256" key="1">
    <source>
        <dbReference type="ARBA" id="ARBA00005622"/>
    </source>
</evidence>
<dbReference type="STRING" id="322710.Avin_21170"/>
<dbReference type="SUPFAM" id="SSF53474">
    <property type="entry name" value="alpha/beta-Hydrolases"/>
    <property type="match status" value="1"/>
</dbReference>
<dbReference type="PANTHER" id="PTHR40841:SF2">
    <property type="entry name" value="SIDEROPHORE-DEGRADING ESTERASE (EUROFUNG)"/>
    <property type="match status" value="1"/>
</dbReference>
<evidence type="ECO:0000256" key="3">
    <source>
        <dbReference type="SAM" id="MobiDB-lite"/>
    </source>
</evidence>
<keyword evidence="2" id="KW-0378">Hydrolase</keyword>
<dbReference type="ESTHER" id="azovd-c1dfb5">
    <property type="family name" value="A85-IroE-IroD-Fes-Yiel"/>
</dbReference>
<reference evidence="4 5" key="1">
    <citation type="journal article" date="2009" name="J. Bacteriol.">
        <title>Genome sequence of Azotobacter vinelandii, an obligate aerobe specialized to support diverse anaerobic metabolic processes.</title>
        <authorList>
            <person name="Setubal J.C."/>
            <person name="dos Santos P."/>
            <person name="Goldman B.S."/>
            <person name="Ertesvag H."/>
            <person name="Espin G."/>
            <person name="Rubio L.M."/>
            <person name="Valla S."/>
            <person name="Almeida N.F."/>
            <person name="Balasubramanian D."/>
            <person name="Cromes L."/>
            <person name="Curatti L."/>
            <person name="Du Z."/>
            <person name="Godsy E."/>
            <person name="Goodner B."/>
            <person name="Hellner-Burris K."/>
            <person name="Hernandez J.A."/>
            <person name="Houmiel K."/>
            <person name="Imperial J."/>
            <person name="Kennedy C."/>
            <person name="Larson T.J."/>
            <person name="Latreille P."/>
            <person name="Ligon L.S."/>
            <person name="Lu J."/>
            <person name="Maerk M."/>
            <person name="Miller N.M."/>
            <person name="Norton S."/>
            <person name="O'Carroll I.P."/>
            <person name="Paulsen I."/>
            <person name="Raulfs E.C."/>
            <person name="Roemer R."/>
            <person name="Rosser J."/>
            <person name="Segura D."/>
            <person name="Slater S."/>
            <person name="Stricklin S.L."/>
            <person name="Studholme D.J."/>
            <person name="Sun J."/>
            <person name="Viana C.J."/>
            <person name="Wallin E."/>
            <person name="Wang B."/>
            <person name="Wheeler C."/>
            <person name="Zhu H."/>
            <person name="Dean D.R."/>
            <person name="Dixon R."/>
            <person name="Wood D."/>
        </authorList>
    </citation>
    <scope>NUCLEOTIDE SEQUENCE [LARGE SCALE GENOMIC DNA]</scope>
    <source>
        <strain evidence="5">DJ / ATCC BAA-1303</strain>
    </source>
</reference>
<dbReference type="OrthoDB" id="9784036at2"/>
<evidence type="ECO:0000313" key="5">
    <source>
        <dbReference type="Proteomes" id="UP000002424"/>
    </source>
</evidence>
<feature type="region of interest" description="Disordered" evidence="3">
    <location>
        <begin position="1"/>
        <end position="21"/>
    </location>
</feature>
<sequence length="365" mass="40697">MPVEKRRAFSTGTAENRRIGRDRAVTNPRRELILPTHPSRPSARLLTGFGALALALGLMAGMPAHAETPTAEDWAGLPADWRPAGLSRTLGFEMTSKNTGQRYRILVGLPHRAPLPSGYPTLWMLDGLASYPIAEYVRPRPVSAGQSAQWVAKKLKDTPAGLVIGVGYASGDPFDVNARALDYTPVPAGRTGDQFSSEHGGAAAFLKFLTEELRPLIARYFPMNPRQHSLFGFSYGGLFAVHTLLTEPGHFQRYWAASPSLWFGERQLLRQLPERLETLRFEQPTRLMITVGLDEQYPASFPSEEQKRHMQERAIVDLVRDAARRLEAARLPNLQVTARVVPEQDHLDMLMHGARRVVEKFAFTP</sequence>
<dbReference type="Proteomes" id="UP000002424">
    <property type="component" value="Chromosome"/>
</dbReference>
<dbReference type="EMBL" id="CP001157">
    <property type="protein sequence ID" value="ACO78318.1"/>
    <property type="molecule type" value="Genomic_DNA"/>
</dbReference>
<proteinExistence type="inferred from homology"/>
<dbReference type="Pfam" id="PF00756">
    <property type="entry name" value="Esterase"/>
    <property type="match status" value="1"/>
</dbReference>